<reference evidence="2" key="1">
    <citation type="journal article" date="2021" name="New Phytol.">
        <title>Evolutionary innovations through gain and loss of genes in the ectomycorrhizal Boletales.</title>
        <authorList>
            <person name="Wu G."/>
            <person name="Miyauchi S."/>
            <person name="Morin E."/>
            <person name="Kuo A."/>
            <person name="Drula E."/>
            <person name="Varga T."/>
            <person name="Kohler A."/>
            <person name="Feng B."/>
            <person name="Cao Y."/>
            <person name="Lipzen A."/>
            <person name="Daum C."/>
            <person name="Hundley H."/>
            <person name="Pangilinan J."/>
            <person name="Johnson J."/>
            <person name="Barry K."/>
            <person name="LaButti K."/>
            <person name="Ng V."/>
            <person name="Ahrendt S."/>
            <person name="Min B."/>
            <person name="Choi I.G."/>
            <person name="Park H."/>
            <person name="Plett J.M."/>
            <person name="Magnuson J."/>
            <person name="Spatafora J.W."/>
            <person name="Nagy L.G."/>
            <person name="Henrissat B."/>
            <person name="Grigoriev I.V."/>
            <person name="Yang Z.L."/>
            <person name="Xu J."/>
            <person name="Martin F.M."/>
        </authorList>
    </citation>
    <scope>NUCLEOTIDE SEQUENCE</scope>
    <source>
        <strain evidence="2">KKN 215</strain>
    </source>
</reference>
<comment type="caution">
    <text evidence="2">The sequence shown here is derived from an EMBL/GenBank/DDBJ whole genome shotgun (WGS) entry which is preliminary data.</text>
</comment>
<dbReference type="Proteomes" id="UP000813824">
    <property type="component" value="Unassembled WGS sequence"/>
</dbReference>
<evidence type="ECO:0008006" key="4">
    <source>
        <dbReference type="Google" id="ProtNLM"/>
    </source>
</evidence>
<evidence type="ECO:0000256" key="1">
    <source>
        <dbReference type="PROSITE-ProRule" id="PRU00023"/>
    </source>
</evidence>
<accession>A0A8K0XQ79</accession>
<organism evidence="2 3">
    <name type="scientific">Cristinia sonorae</name>
    <dbReference type="NCBI Taxonomy" id="1940300"/>
    <lineage>
        <taxon>Eukaryota</taxon>
        <taxon>Fungi</taxon>
        <taxon>Dikarya</taxon>
        <taxon>Basidiomycota</taxon>
        <taxon>Agaricomycotina</taxon>
        <taxon>Agaricomycetes</taxon>
        <taxon>Agaricomycetidae</taxon>
        <taxon>Agaricales</taxon>
        <taxon>Pleurotineae</taxon>
        <taxon>Stephanosporaceae</taxon>
        <taxon>Cristinia</taxon>
    </lineage>
</organism>
<evidence type="ECO:0000313" key="2">
    <source>
        <dbReference type="EMBL" id="KAH8100888.1"/>
    </source>
</evidence>
<dbReference type="AlphaFoldDB" id="A0A8K0XQ79"/>
<name>A0A8K0XQ79_9AGAR</name>
<keyword evidence="1" id="KW-0040">ANK repeat</keyword>
<keyword evidence="3" id="KW-1185">Reference proteome</keyword>
<protein>
    <recommendedName>
        <fullName evidence="4">Ankyrin repeat protein</fullName>
    </recommendedName>
</protein>
<feature type="repeat" description="ANK" evidence="1">
    <location>
        <begin position="152"/>
        <end position="184"/>
    </location>
</feature>
<dbReference type="PROSITE" id="PS50088">
    <property type="entry name" value="ANK_REPEAT"/>
    <property type="match status" value="1"/>
</dbReference>
<dbReference type="EMBL" id="JAEVFJ010000014">
    <property type="protein sequence ID" value="KAH8100888.1"/>
    <property type="molecule type" value="Genomic_DNA"/>
</dbReference>
<dbReference type="OrthoDB" id="539213at2759"/>
<dbReference type="InterPro" id="IPR036770">
    <property type="entry name" value="Ankyrin_rpt-contain_sf"/>
</dbReference>
<sequence>MPAIGDLPVELLYDIFLFTLSEHFPHTSRHIYSVFKQAPSSIHAEYLISRCLPTDDLPSKILRYPICTIPILESLLRIPTFATLLSNHSRSSIKIPRRLFQNLTPKPRPRVVGMKKRTRQKEPSWSAEDAPMPLLRFLLEEPRFPNPDWNYKDGYPLTKAVMAGFVPLIRFLLENGASPEYKNGLAVRLAITRKDLSLVRMLIEPDGSVKDAEGRIVRRRRLEDRVKVDTEMVKAAVKVDARDIVKYLVAEKGCVPDMQTVLMIA</sequence>
<dbReference type="InterPro" id="IPR002110">
    <property type="entry name" value="Ankyrin_rpt"/>
</dbReference>
<proteinExistence type="predicted"/>
<dbReference type="SUPFAM" id="SSF140860">
    <property type="entry name" value="Pseudo ankyrin repeat-like"/>
    <property type="match status" value="1"/>
</dbReference>
<dbReference type="Gene3D" id="1.25.40.20">
    <property type="entry name" value="Ankyrin repeat-containing domain"/>
    <property type="match status" value="1"/>
</dbReference>
<gene>
    <name evidence="2" type="ORF">BXZ70DRAFT_988532</name>
</gene>
<evidence type="ECO:0000313" key="3">
    <source>
        <dbReference type="Proteomes" id="UP000813824"/>
    </source>
</evidence>